<dbReference type="AlphaFoldDB" id="A0A3S2P8X0"/>
<dbReference type="PROSITE" id="PS00972">
    <property type="entry name" value="USP_1"/>
    <property type="match status" value="1"/>
</dbReference>
<dbReference type="PANTHER" id="PTHR24006:SF899">
    <property type="entry name" value="UBIQUITIN CARBOXYL-TERMINAL HYDROLASE"/>
    <property type="match status" value="1"/>
</dbReference>
<dbReference type="SUPFAM" id="SSF54001">
    <property type="entry name" value="Cysteine proteinases"/>
    <property type="match status" value="2"/>
</dbReference>
<feature type="region of interest" description="Disordered" evidence="2">
    <location>
        <begin position="544"/>
        <end position="585"/>
    </location>
</feature>
<dbReference type="GO" id="GO:0016579">
    <property type="term" value="P:protein deubiquitination"/>
    <property type="evidence" value="ECO:0007669"/>
    <property type="project" value="InterPro"/>
</dbReference>
<reference evidence="4 5" key="2">
    <citation type="submission" date="2019-01" db="EMBL/GenBank/DDBJ databases">
        <title>A chromosome length genome reference of the Java medaka (oryzias javanicus).</title>
        <authorList>
            <person name="Herpin A."/>
            <person name="Takehana Y."/>
            <person name="Naruse K."/>
            <person name="Ansai S."/>
            <person name="Kawaguchi M."/>
        </authorList>
    </citation>
    <scope>NUCLEOTIDE SEQUENCE [LARGE SCALE GENOMIC DNA]</scope>
    <source>
        <strain evidence="4">RS831</strain>
        <tissue evidence="4">Whole body</tissue>
    </source>
</reference>
<name>A0A3S2P8X0_ORYJA</name>
<dbReference type="CDD" id="cd02257">
    <property type="entry name" value="Peptidase_C19"/>
    <property type="match status" value="1"/>
</dbReference>
<gene>
    <name evidence="4" type="ORF">OJAV_G00181180</name>
</gene>
<dbReference type="PROSITE" id="PS50235">
    <property type="entry name" value="USP_3"/>
    <property type="match status" value="2"/>
</dbReference>
<keyword evidence="1" id="KW-0788">Thiol protease</keyword>
<evidence type="ECO:0000256" key="1">
    <source>
        <dbReference type="RuleBase" id="RU366025"/>
    </source>
</evidence>
<protein>
    <recommendedName>
        <fullName evidence="1">Ubiquitin carboxyl-terminal hydrolase</fullName>
        <ecNumber evidence="1">3.4.19.12</ecNumber>
    </recommendedName>
</protein>
<dbReference type="Pfam" id="PF00443">
    <property type="entry name" value="UCH"/>
    <property type="match status" value="2"/>
</dbReference>
<keyword evidence="1" id="KW-0378">Hydrolase</keyword>
<dbReference type="OrthoDB" id="292964at2759"/>
<dbReference type="PANTHER" id="PTHR24006">
    <property type="entry name" value="UBIQUITIN CARBOXYL-TERMINAL HYDROLASE"/>
    <property type="match status" value="1"/>
</dbReference>
<organism evidence="4 5">
    <name type="scientific">Oryzias javanicus</name>
    <name type="common">Javanese ricefish</name>
    <name type="synonym">Aplocheilus javanicus</name>
    <dbReference type="NCBI Taxonomy" id="123683"/>
    <lineage>
        <taxon>Eukaryota</taxon>
        <taxon>Metazoa</taxon>
        <taxon>Chordata</taxon>
        <taxon>Craniata</taxon>
        <taxon>Vertebrata</taxon>
        <taxon>Euteleostomi</taxon>
        <taxon>Actinopterygii</taxon>
        <taxon>Neopterygii</taxon>
        <taxon>Teleostei</taxon>
        <taxon>Neoteleostei</taxon>
        <taxon>Acanthomorphata</taxon>
        <taxon>Ovalentaria</taxon>
        <taxon>Atherinomorphae</taxon>
        <taxon>Beloniformes</taxon>
        <taxon>Adrianichthyidae</taxon>
        <taxon>Oryziinae</taxon>
        <taxon>Oryzias</taxon>
    </lineage>
</organism>
<dbReference type="GO" id="GO:0005634">
    <property type="term" value="C:nucleus"/>
    <property type="evidence" value="ECO:0007669"/>
    <property type="project" value="TreeGrafter"/>
</dbReference>
<evidence type="ECO:0000256" key="2">
    <source>
        <dbReference type="SAM" id="MobiDB-lite"/>
    </source>
</evidence>
<dbReference type="EMBL" id="CM012454">
    <property type="protein sequence ID" value="RVE60455.1"/>
    <property type="molecule type" value="Genomic_DNA"/>
</dbReference>
<dbReference type="InterPro" id="IPR001394">
    <property type="entry name" value="Peptidase_C19_UCH"/>
</dbReference>
<dbReference type="Gene3D" id="3.90.70.10">
    <property type="entry name" value="Cysteine proteinases"/>
    <property type="match status" value="2"/>
</dbReference>
<keyword evidence="1" id="KW-0833">Ubl conjugation pathway</keyword>
<dbReference type="GO" id="GO:0006508">
    <property type="term" value="P:proteolysis"/>
    <property type="evidence" value="ECO:0007669"/>
    <property type="project" value="UniProtKB-KW"/>
</dbReference>
<dbReference type="InterPro" id="IPR038765">
    <property type="entry name" value="Papain-like_cys_pep_sf"/>
</dbReference>
<feature type="compositionally biased region" description="Basic and acidic residues" evidence="2">
    <location>
        <begin position="502"/>
        <end position="511"/>
    </location>
</feature>
<proteinExistence type="inferred from homology"/>
<evidence type="ECO:0000313" key="4">
    <source>
        <dbReference type="EMBL" id="RVE60455.1"/>
    </source>
</evidence>
<feature type="region of interest" description="Disordered" evidence="2">
    <location>
        <begin position="598"/>
        <end position="672"/>
    </location>
</feature>
<evidence type="ECO:0000313" key="5">
    <source>
        <dbReference type="Proteomes" id="UP000283210"/>
    </source>
</evidence>
<comment type="catalytic activity">
    <reaction evidence="1">
        <text>Thiol-dependent hydrolysis of ester, thioester, amide, peptide and isopeptide bonds formed by the C-terminal Gly of ubiquitin (a 76-residue protein attached to proteins as an intracellular targeting signal).</text>
        <dbReference type="EC" id="3.4.19.12"/>
    </reaction>
</comment>
<dbReference type="GO" id="GO:0004843">
    <property type="term" value="F:cysteine-type deubiquitinase activity"/>
    <property type="evidence" value="ECO:0007669"/>
    <property type="project" value="UniProtKB-UniRule"/>
</dbReference>
<dbReference type="InterPro" id="IPR018200">
    <property type="entry name" value="USP_CS"/>
</dbReference>
<keyword evidence="1" id="KW-0645">Protease</keyword>
<dbReference type="GO" id="GO:0005829">
    <property type="term" value="C:cytosol"/>
    <property type="evidence" value="ECO:0007669"/>
    <property type="project" value="TreeGrafter"/>
</dbReference>
<feature type="compositionally biased region" description="Basic and acidic residues" evidence="2">
    <location>
        <begin position="601"/>
        <end position="611"/>
    </location>
</feature>
<dbReference type="PROSITE" id="PS00973">
    <property type="entry name" value="USP_2"/>
    <property type="match status" value="2"/>
</dbReference>
<accession>A0A3S2P8X0</accession>
<feature type="region of interest" description="Disordered" evidence="2">
    <location>
        <begin position="425"/>
        <end position="517"/>
    </location>
</feature>
<sequence length="758" mass="87146">MYCEHCDTKVDACTKYVVKHHPEVLILLLKRFDFSYRYMTYIKINDTVDVTTSLKIPENQTYELYAVVDHVGDLRSGHYTSRIRSQVDRRCISTNVRPMVDLHLLLFVSIVVFFCRCCFSKLNMSTYCRKISDSFNAISPFRYHGLVNHGATCYLNSVLQVLFMTEDFREAVNSSSKSGFIDPHLKDLFKRILTQTSDASRIIQALGIEKVYEQQDAAEYLQKILRMTSPEAAQIFHGEMTERTSCQSCQKQIETNVPFWLLPLSLGEPLRENSVDGSIKNFFKMSHFKGKDQMYCENCDKKTDAVGSSVVKHHPDVLVLLLKRFVFSYDYMTYVKINYAVEVPFSLNIPESQTYELYAIIDHFGDLRRGHYTSRIRSQLESRWFQFNDNSVSALESCKLSQKGDTESSISAYLLFYRKKDSEGTLRANGGSPPDIRGDPGAKKPSYNRDEENHLLREVSLKTQNPARSESVGLEEKGISDGYSVKPELNDDVCKESGLGRNDVESEEKKRLQQRSELNVEEEMRNVNRAEHLSIRQNGRKDVYFDGEVNDKQMRTDMEDEGVKDNRITETGSAPEVQDRRERSSSGALCLDLLQEEEEEGRAQGDEDPRPSQRSTAVRVEPVEPQNKRTLPEDLNTPEPETCVKRRAQNENNPSVNQENEEQPLQQRGEAEAQRWEEPGLEGFQAGSGFQDRRQNPNQMNVKVLVLEEEERERVIRGKKIVLKIVEETLYSSIQAYHGYNEQDVNQNKSTQATIRHS</sequence>
<keyword evidence="5" id="KW-1185">Reference proteome</keyword>
<dbReference type="Proteomes" id="UP000283210">
    <property type="component" value="Chromosome 18"/>
</dbReference>
<evidence type="ECO:0000259" key="3">
    <source>
        <dbReference type="PROSITE" id="PS50235"/>
    </source>
</evidence>
<feature type="compositionally biased region" description="Polar residues" evidence="2">
    <location>
        <begin position="650"/>
        <end position="666"/>
    </location>
</feature>
<dbReference type="EC" id="3.4.19.12" evidence="1"/>
<feature type="domain" description="USP" evidence="3">
    <location>
        <begin position="144"/>
        <end position="420"/>
    </location>
</feature>
<dbReference type="InterPro" id="IPR050164">
    <property type="entry name" value="Peptidase_C19"/>
</dbReference>
<feature type="compositionally biased region" description="Basic and acidic residues" evidence="2">
    <location>
        <begin position="544"/>
        <end position="568"/>
    </location>
</feature>
<feature type="compositionally biased region" description="Basic and acidic residues" evidence="2">
    <location>
        <begin position="436"/>
        <end position="460"/>
    </location>
</feature>
<reference evidence="4 5" key="1">
    <citation type="submission" date="2018-11" db="EMBL/GenBank/DDBJ databases">
        <authorList>
            <person name="Lopez-Roques C."/>
            <person name="Donnadieu C."/>
            <person name="Bouchez O."/>
            <person name="Klopp C."/>
            <person name="Cabau C."/>
            <person name="Zahm M."/>
        </authorList>
    </citation>
    <scope>NUCLEOTIDE SEQUENCE [LARGE SCALE GENOMIC DNA]</scope>
    <source>
        <strain evidence="4">RS831</strain>
        <tissue evidence="4">Whole body</tissue>
    </source>
</reference>
<dbReference type="InterPro" id="IPR028889">
    <property type="entry name" value="USP"/>
</dbReference>
<feature type="domain" description="USP" evidence="3">
    <location>
        <begin position="1"/>
        <end position="117"/>
    </location>
</feature>
<comment type="similarity">
    <text evidence="1">Belongs to the peptidase C19 family.</text>
</comment>